<dbReference type="InterPro" id="IPR011335">
    <property type="entry name" value="Restrct_endonuc-II-like"/>
</dbReference>
<dbReference type="AlphaFoldDB" id="A0A1X1R4S4"/>
<dbReference type="Proteomes" id="UP000193484">
    <property type="component" value="Unassembled WGS sequence"/>
</dbReference>
<accession>A0A1X1R4S4</accession>
<evidence type="ECO:0000313" key="1">
    <source>
        <dbReference type="EMBL" id="ORU99364.1"/>
    </source>
</evidence>
<dbReference type="Gene3D" id="3.40.960.10">
    <property type="entry name" value="VSR Endonuclease"/>
    <property type="match status" value="1"/>
</dbReference>
<evidence type="ECO:0000313" key="2">
    <source>
        <dbReference type="Proteomes" id="UP000193484"/>
    </source>
</evidence>
<reference evidence="1 2" key="1">
    <citation type="submission" date="2016-01" db="EMBL/GenBank/DDBJ databases">
        <title>The new phylogeny of the genus Mycobacterium.</title>
        <authorList>
            <person name="Tarcisio F."/>
            <person name="Conor M."/>
            <person name="Antonella G."/>
            <person name="Elisabetta G."/>
            <person name="Giulia F.S."/>
            <person name="Sara T."/>
            <person name="Anna F."/>
            <person name="Clotilde B."/>
            <person name="Roberto B."/>
            <person name="Veronica D.S."/>
            <person name="Fabio R."/>
            <person name="Monica P."/>
            <person name="Olivier J."/>
            <person name="Enrico T."/>
            <person name="Nicola S."/>
        </authorList>
    </citation>
    <scope>NUCLEOTIDE SEQUENCE [LARGE SCALE GENOMIC DNA]</scope>
    <source>
        <strain evidence="1 2">DSM 44179</strain>
    </source>
</reference>
<sequence length="295" mass="31964">MAVVDELTRLGGVATRAALIARTSRRQVDNALAGGQIVALARGRYAVPQIQADIAAAHRLSGAVCLLSAALRHGWAVKTPPKLPQIAVPRNRRLTPELAAGAEVRRLRLVTGDVVDGVTSRDRTIMDCLRLLPDDEALAVADSMLRDGGARSSLEALVRDARGPGTARMRLLVQRARADAANPFESVLRAIGHRVPGLNLRPQVVIRRPDANIIGGGARLGRPDLVDEDLRIIAEADSFEWHGNRAALQADARRYNAFTVAGWLVLRFCWEDVMFNPDGVRGILAAAVAERTDRR</sequence>
<proteinExistence type="predicted"/>
<keyword evidence="2" id="KW-1185">Reference proteome</keyword>
<dbReference type="OrthoDB" id="5143202at2"/>
<comment type="caution">
    <text evidence="1">The sequence shown here is derived from an EMBL/GenBank/DDBJ whole genome shotgun (WGS) entry which is preliminary data.</text>
</comment>
<dbReference type="SUPFAM" id="SSF52980">
    <property type="entry name" value="Restriction endonuclease-like"/>
    <property type="match status" value="1"/>
</dbReference>
<gene>
    <name evidence="1" type="ORF">AWC04_17230</name>
</gene>
<organism evidence="1 2">
    <name type="scientific">Mycolicibacterium fallax</name>
    <name type="common">Mycobacterium fallax</name>
    <dbReference type="NCBI Taxonomy" id="1793"/>
    <lineage>
        <taxon>Bacteria</taxon>
        <taxon>Bacillati</taxon>
        <taxon>Actinomycetota</taxon>
        <taxon>Actinomycetes</taxon>
        <taxon>Mycobacteriales</taxon>
        <taxon>Mycobacteriaceae</taxon>
        <taxon>Mycolicibacterium</taxon>
    </lineage>
</organism>
<dbReference type="RefSeq" id="WP_109750601.1">
    <property type="nucleotide sequence ID" value="NZ_AP022603.1"/>
</dbReference>
<dbReference type="Pfam" id="PF04480">
    <property type="entry name" value="DUF559"/>
    <property type="match status" value="1"/>
</dbReference>
<dbReference type="InterPro" id="IPR007569">
    <property type="entry name" value="DUF559"/>
</dbReference>
<protein>
    <submittedName>
        <fullName evidence="1">Uncharacterized protein</fullName>
    </submittedName>
</protein>
<dbReference type="STRING" id="1793.AWC04_17230"/>
<dbReference type="EMBL" id="LQOJ01000053">
    <property type="protein sequence ID" value="ORU99364.1"/>
    <property type="molecule type" value="Genomic_DNA"/>
</dbReference>
<name>A0A1X1R4S4_MYCFA</name>